<dbReference type="EMBL" id="JWZT01000567">
    <property type="protein sequence ID" value="KII74076.1"/>
    <property type="molecule type" value="Genomic_DNA"/>
</dbReference>
<comment type="caution">
    <text evidence="1">The sequence shown here is derived from an EMBL/GenBank/DDBJ whole genome shotgun (WGS) entry which is preliminary data.</text>
</comment>
<accession>A0A0C2N359</accession>
<evidence type="ECO:0000313" key="1">
    <source>
        <dbReference type="EMBL" id="KII74076.1"/>
    </source>
</evidence>
<proteinExistence type="predicted"/>
<dbReference type="Proteomes" id="UP000031668">
    <property type="component" value="Unassembled WGS sequence"/>
</dbReference>
<evidence type="ECO:0000313" key="2">
    <source>
        <dbReference type="Proteomes" id="UP000031668"/>
    </source>
</evidence>
<name>A0A0C2N359_THEKT</name>
<reference evidence="1 2" key="1">
    <citation type="journal article" date="2014" name="Genome Biol. Evol.">
        <title>The genome of the myxosporean Thelohanellus kitauei shows adaptations to nutrient acquisition within its fish host.</title>
        <authorList>
            <person name="Yang Y."/>
            <person name="Xiong J."/>
            <person name="Zhou Z."/>
            <person name="Huo F."/>
            <person name="Miao W."/>
            <person name="Ran C."/>
            <person name="Liu Y."/>
            <person name="Zhang J."/>
            <person name="Feng J."/>
            <person name="Wang M."/>
            <person name="Wang M."/>
            <person name="Wang L."/>
            <person name="Yao B."/>
        </authorList>
    </citation>
    <scope>NUCLEOTIDE SEQUENCE [LARGE SCALE GENOMIC DNA]</scope>
    <source>
        <strain evidence="1">Wuqing</strain>
    </source>
</reference>
<protein>
    <submittedName>
        <fullName evidence="1">Uncharacterized protein</fullName>
    </submittedName>
</protein>
<gene>
    <name evidence="1" type="ORF">RF11_00062</name>
</gene>
<sequence length="133" mass="15664">MRYSAGDFMQDKAQIMPTSLFLYRIIRTFPAALQYIETDDCIWKIILHHKNSAGMIKFFDVDGQVSISITFESQYFKNILIRAKKYETPSFLPVSTQFYMSAFNLLNYLTDNEILDHLPVPDDFAGWDPWRFQ</sequence>
<dbReference type="AlphaFoldDB" id="A0A0C2N359"/>
<keyword evidence="2" id="KW-1185">Reference proteome</keyword>
<organism evidence="1 2">
    <name type="scientific">Thelohanellus kitauei</name>
    <name type="common">Myxosporean</name>
    <dbReference type="NCBI Taxonomy" id="669202"/>
    <lineage>
        <taxon>Eukaryota</taxon>
        <taxon>Metazoa</taxon>
        <taxon>Cnidaria</taxon>
        <taxon>Myxozoa</taxon>
        <taxon>Myxosporea</taxon>
        <taxon>Bivalvulida</taxon>
        <taxon>Platysporina</taxon>
        <taxon>Myxobolidae</taxon>
        <taxon>Thelohanellus</taxon>
    </lineage>
</organism>